<protein>
    <submittedName>
        <fullName evidence="1">Uncharacterized protein</fullName>
    </submittedName>
</protein>
<organism evidence="1 2">
    <name type="scientific">Trachymyrmex cornetzi</name>
    <dbReference type="NCBI Taxonomy" id="471704"/>
    <lineage>
        <taxon>Eukaryota</taxon>
        <taxon>Metazoa</taxon>
        <taxon>Ecdysozoa</taxon>
        <taxon>Arthropoda</taxon>
        <taxon>Hexapoda</taxon>
        <taxon>Insecta</taxon>
        <taxon>Pterygota</taxon>
        <taxon>Neoptera</taxon>
        <taxon>Endopterygota</taxon>
        <taxon>Hymenoptera</taxon>
        <taxon>Apocrita</taxon>
        <taxon>Aculeata</taxon>
        <taxon>Formicoidea</taxon>
        <taxon>Formicidae</taxon>
        <taxon>Myrmicinae</taxon>
        <taxon>Trachymyrmex</taxon>
    </lineage>
</organism>
<dbReference type="STRING" id="471704.A0A151JLW9"/>
<proteinExistence type="predicted"/>
<keyword evidence="2" id="KW-1185">Reference proteome</keyword>
<evidence type="ECO:0000313" key="2">
    <source>
        <dbReference type="Proteomes" id="UP000078492"/>
    </source>
</evidence>
<gene>
    <name evidence="1" type="ORF">ALC57_03966</name>
</gene>
<sequence>MENCKYINDSKYKYLYNSEGSLPRVYALPKIHKSNCPFRIIISSIFDRIIYKQNFGTPMGSPLSPIVADLVMLCEYLRDIGRENFSVKSQSVFRMSTSKGLVVWSFFILWIFVNNAKCQDLKEMSKTLDEMLINTRSFRRPRDHEDTSVIWQEYEFGTGAGNREEIVVTNISLHTLADITENINISINNWQFLRTETSYFIYAEKSTLIFYKISWDDLSIERTISLSTEGHILQFKVLNFNIKATFNKSHANNLMAIVLVETQYGCCLYWYNIFGNTYILYSTWPVRKQIQDMEFVQEKNQHELLLLDNDDTYLEDQSLIDVYGFDIDYNNHRIDIWFCQRLFIPKVFDVQVCPIYGRTVLAFQGIESVILYESKHEDKLCQYKKLEVIKSNKLANFVCFESGYVEYLAISGGKPRLFHLFENEFQDNSDINLHFDETNEILWIITIPLNTYRDESLLLVQLKNSTIIALAWHGSKFKAVPLPNQVINNFDLSKIVVVPNVGFAYVNMLVTIEVTLTESAHPIHDETESVLKTRALLKEIFRKQEAIFDETDTQFNRSYFKNVITGFWNLSKINVSNAILESHVNYSAVKVGSINLKMEDILINVTSNIKKLKELDAKLDQMLSDLKSMTNSTKITLPPDVELNGDLSVNGTLYTKNIIAAFINNASISIIENSIVNRINGQKSVSSIDTNNLTIFSLNGIPLEKVMFNFLIKNYSDVNFSILKRLKVDGHLNFSVINNIKWKEQMQDILVAEKANVKNLNYLQYPRNYILMNELNKFPINVTGEKHFVNLSTTHLLTIKTINEIDINDFVILNRHEVINEETTFKDLEIDGIFQIDGNIIGINASGIEDLLNETDRLLSDVSFENLIIMGNIVLKDSINAKAWSDLDNFLLKTEKNAVIIGNKRFWNDVNVKSTTRIKSRRINDHIFSEFVTLNTNQQFPHLTKISANIMFENVTLGIMKKLEDYIIYEQSITSSCFNKILLFVKSFIIDNLSFDTIKQTISQITFFDKLNKTFQQGYFENLTTSILMIDEILPNIINRINYIDLVNCVLTPYTQQNLTGALIIDKLETDILDAEIINAIPLNMWNLLSTHAKSPYNDILNGNASIKNLEVTGIIMAFSINNNNIIDIYKEYNMATVIFNTNVSIKNLRVIGFINNLNVSMFISDAVQKADRNITFIDRKILNNITCEFLKVQFINEHFVNHILDLNEKQMLKGPIVINGSVTVLRNFNTTGKIGNSVFLSNFTNRFKDKDNSYALRGNVYFIETVSVTRLNHRKSILFFISARITLNNVTFQTNIKVMQISGQINTYHIEDIYADTFMTYGNQNITGYIKIRGNIYAYHNFNAHLINNFKPTSIVSSTANDALTGNFIFKTPIIFDKNLIVLGLLNKISPINWQEAVIKTMNKAKQIISGKWRVHGNVYFEKNVYGNKFLNEINIIDASSTLTREHPEIDHVTEETYKDLNNVCALHLNILKCNAIKQIYKFNTFDYLKIQEFDGDIHNIHTVEINDMDYILINYNICHIKLLLYIQTDFQVIDEVSDFGLIDQWTFFKLNRVLYLLTTAKQTCGRSLSNLWKLENNRIVHVLELGNATDIMNLYQDGFIAMIQKNLEISPSNMQLDIKTLTSYKNETLNLISNNDPIVLTNQSLSYDLQERSLNDTRLKNCFGCGSVLTFKLCKNDISQTKILQTIKARQPKSFFILNLDEFLGTLLVFVENNDIIQVYEYKGIEGFVHRNVIQIKVDKLYNFKMRNFNNLEKKHFLAAVYKNRLTILEAQMYGEKLNLGILSTNFCYTNKC</sequence>
<dbReference type="Proteomes" id="UP000078492">
    <property type="component" value="Unassembled WGS sequence"/>
</dbReference>
<dbReference type="EMBL" id="KQ979004">
    <property type="protein sequence ID" value="KYN26666.1"/>
    <property type="molecule type" value="Genomic_DNA"/>
</dbReference>
<evidence type="ECO:0000313" key="1">
    <source>
        <dbReference type="EMBL" id="KYN26666.1"/>
    </source>
</evidence>
<reference evidence="1 2" key="1">
    <citation type="submission" date="2015-09" db="EMBL/GenBank/DDBJ databases">
        <title>Trachymyrmex cornetzi WGS genome.</title>
        <authorList>
            <person name="Nygaard S."/>
            <person name="Hu H."/>
            <person name="Boomsma J."/>
            <person name="Zhang G."/>
        </authorList>
    </citation>
    <scope>NUCLEOTIDE SEQUENCE [LARGE SCALE GENOMIC DNA]</scope>
    <source>
        <strain evidence="1">Tcor2-1</strain>
        <tissue evidence="1">Whole body</tissue>
    </source>
</reference>
<name>A0A151JLW9_9HYME</name>
<accession>A0A151JLW9</accession>